<dbReference type="Pfam" id="PF13531">
    <property type="entry name" value="SBP_bac_11"/>
    <property type="match status" value="1"/>
</dbReference>
<dbReference type="InterPro" id="IPR005950">
    <property type="entry name" value="ModA"/>
</dbReference>
<gene>
    <name evidence="3" type="primary">modA</name>
    <name evidence="3" type="ordered locus">Mtc_0150</name>
</gene>
<sequence length="274" mass="28974">MEKNVKLVSGIFIMALMLAVLVAGCGGPSATPAATPKADLTVFAAASLSGAFNETKAAYEASHPNVNIIYNFDGTQSLRTQVEQGAYADVFASASASHMNALKGEGYMNNSTVANFANNKLAVIVPKDNPAKIGSLHDLANPGVKIVMGTKDVPVGSYTLQILDKMANNSSYGPDYRSKVMANVISQETTVNYVVAKVALGEADAGFVYVSDVPAEYRDKVSVVAIPDSLNVVAVYPIGVLKESKHPEEAQKFIDFVRSDEGKAILAKYGFTPV</sequence>
<dbReference type="AlphaFoldDB" id="H8I6M9"/>
<keyword evidence="4" id="KW-1185">Reference proteome</keyword>
<accession>H8I6M9</accession>
<proteinExistence type="predicted"/>
<dbReference type="PIRSF" id="PIRSF004846">
    <property type="entry name" value="ModA"/>
    <property type="match status" value="1"/>
</dbReference>
<dbReference type="eggNOG" id="arCOG00219">
    <property type="taxonomic scope" value="Archaea"/>
</dbReference>
<dbReference type="GO" id="GO:0030973">
    <property type="term" value="F:molybdate ion binding"/>
    <property type="evidence" value="ECO:0007669"/>
    <property type="project" value="TreeGrafter"/>
</dbReference>
<dbReference type="PANTHER" id="PTHR30632">
    <property type="entry name" value="MOLYBDATE-BINDING PERIPLASMIC PROTEIN"/>
    <property type="match status" value="1"/>
</dbReference>
<keyword evidence="1" id="KW-0479">Metal-binding</keyword>
<dbReference type="KEGG" id="mez:Mtc_0150"/>
<dbReference type="Gene3D" id="3.40.190.10">
    <property type="entry name" value="Periplasmic binding protein-like II"/>
    <property type="match status" value="2"/>
</dbReference>
<protein>
    <submittedName>
        <fullName evidence="3">Molybdenum ABC transporter, periplasmic molybdate-binding protein</fullName>
    </submittedName>
</protein>
<evidence type="ECO:0000256" key="1">
    <source>
        <dbReference type="ARBA" id="ARBA00022723"/>
    </source>
</evidence>
<evidence type="ECO:0000313" key="4">
    <source>
        <dbReference type="Proteomes" id="UP000005233"/>
    </source>
</evidence>
<keyword evidence="2" id="KW-0732">Signal</keyword>
<dbReference type="InterPro" id="IPR050682">
    <property type="entry name" value="ModA/WtpA"/>
</dbReference>
<reference evidence="3 4" key="1">
    <citation type="journal article" date="2012" name="J. Bacteriol.">
        <title>Complete genome sequence of a thermophilic methanogen, Methanocella conradii HZ254, isolated from Chinese rice field soil.</title>
        <authorList>
            <person name="Lu Z."/>
            <person name="Lu Y."/>
        </authorList>
    </citation>
    <scope>NUCLEOTIDE SEQUENCE [LARGE SCALE GENOMIC DNA]</scope>
    <source>
        <strain evidence="4">DSM 24694 / JCM 17849 / CGMCC 1.5162 / HZ254</strain>
    </source>
</reference>
<dbReference type="SUPFAM" id="SSF53850">
    <property type="entry name" value="Periplasmic binding protein-like II"/>
    <property type="match status" value="1"/>
</dbReference>
<name>H8I6M9_METCZ</name>
<dbReference type="STRING" id="1041930.Mtc_0150"/>
<dbReference type="PROSITE" id="PS51257">
    <property type="entry name" value="PROKAR_LIPOPROTEIN"/>
    <property type="match status" value="1"/>
</dbReference>
<dbReference type="RefSeq" id="WP_014404760.1">
    <property type="nucleotide sequence ID" value="NC_017034.1"/>
</dbReference>
<dbReference type="CDD" id="cd13538">
    <property type="entry name" value="PBP2_ModA_like_1"/>
    <property type="match status" value="1"/>
</dbReference>
<dbReference type="GO" id="GO:0046872">
    <property type="term" value="F:metal ion binding"/>
    <property type="evidence" value="ECO:0007669"/>
    <property type="project" value="UniProtKB-KW"/>
</dbReference>
<evidence type="ECO:0000256" key="2">
    <source>
        <dbReference type="ARBA" id="ARBA00022729"/>
    </source>
</evidence>
<dbReference type="GeneID" id="11970911"/>
<dbReference type="Proteomes" id="UP000005233">
    <property type="component" value="Chromosome"/>
</dbReference>
<evidence type="ECO:0000313" key="3">
    <source>
        <dbReference type="EMBL" id="AFC98921.1"/>
    </source>
</evidence>
<dbReference type="EMBL" id="CP003243">
    <property type="protein sequence ID" value="AFC98921.1"/>
    <property type="molecule type" value="Genomic_DNA"/>
</dbReference>
<organism evidence="3 4">
    <name type="scientific">Methanocella conradii (strain DSM 24694 / JCM 17849 / CGMCC 1.5162 / HZ254)</name>
    <dbReference type="NCBI Taxonomy" id="1041930"/>
    <lineage>
        <taxon>Archaea</taxon>
        <taxon>Methanobacteriati</taxon>
        <taxon>Methanobacteriota</taxon>
        <taxon>Stenosarchaea group</taxon>
        <taxon>Methanomicrobia</taxon>
        <taxon>Methanocellales</taxon>
        <taxon>Methanocellaceae</taxon>
        <taxon>Methanocella</taxon>
    </lineage>
</organism>
<dbReference type="HOGENOM" id="CLU_065520_0_0_2"/>
<dbReference type="PANTHER" id="PTHR30632:SF0">
    <property type="entry name" value="SULFATE-BINDING PROTEIN"/>
    <property type="match status" value="1"/>
</dbReference>
<dbReference type="NCBIfam" id="TIGR01256">
    <property type="entry name" value="modA"/>
    <property type="match status" value="1"/>
</dbReference>
<dbReference type="GO" id="GO:0015689">
    <property type="term" value="P:molybdate ion transport"/>
    <property type="evidence" value="ECO:0007669"/>
    <property type="project" value="InterPro"/>
</dbReference>